<evidence type="ECO:0000259" key="2">
    <source>
        <dbReference type="Pfam" id="PF00501"/>
    </source>
</evidence>
<dbReference type="PANTHER" id="PTHR22754:SF32">
    <property type="entry name" value="DISCO-INTERACTING PROTEIN 2"/>
    <property type="match status" value="1"/>
</dbReference>
<dbReference type="InterPro" id="IPR000873">
    <property type="entry name" value="AMP-dep_synth/lig_dom"/>
</dbReference>
<feature type="compositionally biased region" description="Low complexity" evidence="1">
    <location>
        <begin position="16"/>
        <end position="30"/>
    </location>
</feature>
<evidence type="ECO:0008006" key="6">
    <source>
        <dbReference type="Google" id="ProtNLM"/>
    </source>
</evidence>
<name>A0A267GC41_9PLAT</name>
<feature type="domain" description="AMP-binding enzyme C-terminal" evidence="3">
    <location>
        <begin position="1342"/>
        <end position="1437"/>
    </location>
</feature>
<feature type="region of interest" description="Disordered" evidence="1">
    <location>
        <begin position="786"/>
        <end position="822"/>
    </location>
</feature>
<gene>
    <name evidence="4" type="ORF">BOX15_Mlig017045g1</name>
</gene>
<dbReference type="Pfam" id="PF23024">
    <property type="entry name" value="AMP-dom_DIP2-like"/>
    <property type="match status" value="1"/>
</dbReference>
<dbReference type="Pfam" id="PF00501">
    <property type="entry name" value="AMP-binding"/>
    <property type="match status" value="2"/>
</dbReference>
<dbReference type="InterPro" id="IPR045851">
    <property type="entry name" value="AMP-bd_C_sf"/>
</dbReference>
<dbReference type="InterPro" id="IPR042099">
    <property type="entry name" value="ANL_N_sf"/>
</dbReference>
<evidence type="ECO:0000259" key="3">
    <source>
        <dbReference type="Pfam" id="PF23024"/>
    </source>
</evidence>
<evidence type="ECO:0000256" key="1">
    <source>
        <dbReference type="SAM" id="MobiDB-lite"/>
    </source>
</evidence>
<dbReference type="SUPFAM" id="SSF56801">
    <property type="entry name" value="Acetyl-CoA synthetase-like"/>
    <property type="match status" value="2"/>
</dbReference>
<dbReference type="OrthoDB" id="69964at2759"/>
<feature type="domain" description="AMP-dependent synthetase/ligase" evidence="2">
    <location>
        <begin position="868"/>
        <end position="1282"/>
    </location>
</feature>
<dbReference type="Gene3D" id="3.30.300.30">
    <property type="match status" value="2"/>
</dbReference>
<accession>A0A267GC41</accession>
<feature type="region of interest" description="Disordered" evidence="1">
    <location>
        <begin position="316"/>
        <end position="336"/>
    </location>
</feature>
<dbReference type="PANTHER" id="PTHR22754">
    <property type="entry name" value="DISCO-INTERACTING PROTEIN 2 DIP2 -RELATED"/>
    <property type="match status" value="1"/>
</dbReference>
<feature type="region of interest" description="Disordered" evidence="1">
    <location>
        <begin position="1"/>
        <end position="30"/>
    </location>
</feature>
<sequence>MQESVSSTSLADPDGSSSVHATTSDDAASSASGCYIVKGNVYQGTPANQWRPASLQQLMLQHQQLQQQQQQQHSRRTSEALEAADGGFGPESTPVSATLPVSGRVKLLQESLSRLKRRPLLTSPTASSVGTARGFESLPVLGAEFADSEDSPSSLPGTFDEALQRHAGEGSGKSLAITCMEADGKTGRTLTYAKLYSSSRRLAYYLLNKVGHKGSSSLKPGDRAALLLPASDVCTLATAFAACQLAGVVPVPVEPPPTATAETGQMLAALEARAVLTSESFYRQLKTQSQHEPPSYPGWPSGLHWILADAQGLTKPAKDWRPPQSGQQSQQQPLAYAECGPARDGSARAVCISRAALLSHGKALCSALGYGKGDTAVCLLDPRRDVGLWHGLVAAMLAGLHVYFVPYSLMKSDSLAWLRLVAKQRVAYAWAKSRDLYWSLLAGKDESSTSGMSLASLRCLLVADSTNPWSLTSCDSFLTCFRSRGLSPNCLVTCAYSPESLTVSLRRPGYSVGRGVVSMHGLSYGLVQVDSDSSYTSLTLQDCGHLLPQSAVAVVRLGRQGATESRPQLCRVDEVGEICVCSRYSAARYAGNDSPNERVFNCRPVSATGDEIDSAGSGTDGAFVRTGLIGFLGPPTSGGLLFVCGTIATQLCVAKRRHSAEDIIATVLAVEPLKFVYRGRIAVFAQPLLGDDRIVVVAEQRPDASDSRCHTWACHVLQAIESIHQLSVYCLALVPANPLPRGPHGSVETVTVRDLYSAGRLRPCRVLMCPQAAVADQLQLLIDDANNPTSDIDNNSDDSKSVESIEPSVSDRSSTSSSSAGPTLPCLTLTDALRWRASREPDTRLLSVCTDASSASDTDGDSSADTVDIVASCSVGEPLTAQGLLKRADRVASLIRTGLQLTAQQQALVSPIVAVAAAPGPDLLAGLFGAMLAGCVPAVMRPPAPAPSSLSAFARLVRAADCVGVVASQPVAKLLKAKSSQPNLRPPLPPLLELDKAKKVAEKAAASDSGDPNSKLASQTDPESAAYLDLCGAGSPQDDSLQTPGSSAPIGVRVTHRAAMAACQCLQTRCDLQLGRDLPACVDLYSGGMAFIVACLASVACGHHTLLMPAGALSLEPSASGAAGFLQMLAQRSVRDALCGYELLDRCCARLQPESVKQKHSLANLRSLIVLGTDRPRAELLAKFGRLLVPLGLSPTALRCSFGCRVNPCLTLPATDVDADSAAIYADARALRQDRLVPVDSDSPNAVALLQAGQPAPDARISLATPSVRGGDVGEILVRSRGNVEPLTAATAAAGLSARTGYLGVIRQVDSGPAPALFVIGAVADCLTGLSGCCSAGGGTSLRYYPADLEATVVRCHPAIVDCAVFACDSLLAVVMELSCRESDALDAVPQATTALLRDHQLVASVLIVCDPGAIPANGRGEKLRSVLRDRFLSDRLDPVYVAYNL</sequence>
<feature type="region of interest" description="Disordered" evidence="1">
    <location>
        <begin position="61"/>
        <end position="100"/>
    </location>
</feature>
<dbReference type="Proteomes" id="UP000215902">
    <property type="component" value="Unassembled WGS sequence"/>
</dbReference>
<organism evidence="4 5">
    <name type="scientific">Macrostomum lignano</name>
    <dbReference type="NCBI Taxonomy" id="282301"/>
    <lineage>
        <taxon>Eukaryota</taxon>
        <taxon>Metazoa</taxon>
        <taxon>Spiralia</taxon>
        <taxon>Lophotrochozoa</taxon>
        <taxon>Platyhelminthes</taxon>
        <taxon>Rhabditophora</taxon>
        <taxon>Macrostomorpha</taxon>
        <taxon>Macrostomida</taxon>
        <taxon>Macrostomidae</taxon>
        <taxon>Macrostomum</taxon>
    </lineage>
</organism>
<dbReference type="Gene3D" id="3.40.50.12780">
    <property type="entry name" value="N-terminal domain of ligase-like"/>
    <property type="match status" value="2"/>
</dbReference>
<feature type="compositionally biased region" description="Low complexity" evidence="1">
    <location>
        <begin position="322"/>
        <end position="333"/>
    </location>
</feature>
<reference evidence="4 5" key="1">
    <citation type="submission" date="2017-06" db="EMBL/GenBank/DDBJ databases">
        <title>A platform for efficient transgenesis in Macrostomum lignano, a flatworm model organism for stem cell research.</title>
        <authorList>
            <person name="Berezikov E."/>
        </authorList>
    </citation>
    <scope>NUCLEOTIDE SEQUENCE [LARGE SCALE GENOMIC DNA]</scope>
    <source>
        <strain evidence="4">DV1</strain>
        <tissue evidence="4">Whole organism</tissue>
    </source>
</reference>
<comment type="caution">
    <text evidence="4">The sequence shown here is derived from an EMBL/GenBank/DDBJ whole genome shotgun (WGS) entry which is preliminary data.</text>
</comment>
<feature type="compositionally biased region" description="Polar residues" evidence="1">
    <location>
        <begin position="1"/>
        <end position="10"/>
    </location>
</feature>
<dbReference type="InterPro" id="IPR025110">
    <property type="entry name" value="AMP-bd_C"/>
</dbReference>
<feature type="compositionally biased region" description="Low complexity" evidence="1">
    <location>
        <begin position="808"/>
        <end position="819"/>
    </location>
</feature>
<dbReference type="EMBL" id="NIVC01000447">
    <property type="protein sequence ID" value="PAA82812.1"/>
    <property type="molecule type" value="Genomic_DNA"/>
</dbReference>
<evidence type="ECO:0000313" key="5">
    <source>
        <dbReference type="Proteomes" id="UP000215902"/>
    </source>
</evidence>
<proteinExistence type="predicted"/>
<protein>
    <recommendedName>
        <fullName evidence="6">AMP-dependent synthetase/ligase domain-containing protein</fullName>
    </recommendedName>
</protein>
<evidence type="ECO:0000313" key="4">
    <source>
        <dbReference type="EMBL" id="PAA82812.1"/>
    </source>
</evidence>
<feature type="domain" description="AMP-dependent synthetase/ligase" evidence="2">
    <location>
        <begin position="176"/>
        <end position="582"/>
    </location>
</feature>
<keyword evidence="5" id="KW-1185">Reference proteome</keyword>
<feature type="compositionally biased region" description="Low complexity" evidence="1">
    <location>
        <begin position="61"/>
        <end position="72"/>
    </location>
</feature>
<dbReference type="STRING" id="282301.A0A267GC41"/>